<keyword evidence="4" id="KW-1185">Reference proteome</keyword>
<comment type="caution">
    <text evidence="3">The sequence shown here is derived from an EMBL/GenBank/DDBJ whole genome shotgun (WGS) entry which is preliminary data.</text>
</comment>
<feature type="signal peptide" evidence="2">
    <location>
        <begin position="1"/>
        <end position="21"/>
    </location>
</feature>
<evidence type="ECO:0000256" key="2">
    <source>
        <dbReference type="SAM" id="SignalP"/>
    </source>
</evidence>
<dbReference type="EMBL" id="QEAQ01000095">
    <property type="protein sequence ID" value="TPX55801.1"/>
    <property type="molecule type" value="Genomic_DNA"/>
</dbReference>
<accession>A0A507DWC1</accession>
<gene>
    <name evidence="3" type="ORF">PhCBS80983_g05030</name>
</gene>
<reference evidence="3 4" key="1">
    <citation type="journal article" date="2019" name="Sci. Rep.">
        <title>Comparative genomics of chytrid fungi reveal insights into the obligate biotrophic and pathogenic lifestyle of Synchytrium endobioticum.</title>
        <authorList>
            <person name="van de Vossenberg B.T.L.H."/>
            <person name="Warris S."/>
            <person name="Nguyen H.D.T."/>
            <person name="van Gent-Pelzer M.P.E."/>
            <person name="Joly D.L."/>
            <person name="van de Geest H.C."/>
            <person name="Bonants P.J.M."/>
            <person name="Smith D.S."/>
            <person name="Levesque C.A."/>
            <person name="van der Lee T.A.J."/>
        </authorList>
    </citation>
    <scope>NUCLEOTIDE SEQUENCE [LARGE SCALE GENOMIC DNA]</scope>
    <source>
        <strain evidence="3 4">CBS 809.83</strain>
    </source>
</reference>
<evidence type="ECO:0000313" key="3">
    <source>
        <dbReference type="EMBL" id="TPX55801.1"/>
    </source>
</evidence>
<evidence type="ECO:0000313" key="4">
    <source>
        <dbReference type="Proteomes" id="UP000318582"/>
    </source>
</evidence>
<proteinExistence type="predicted"/>
<evidence type="ECO:0000256" key="1">
    <source>
        <dbReference type="SAM" id="MobiDB-lite"/>
    </source>
</evidence>
<dbReference type="AlphaFoldDB" id="A0A507DWC1"/>
<organism evidence="3 4">
    <name type="scientific">Powellomyces hirtus</name>
    <dbReference type="NCBI Taxonomy" id="109895"/>
    <lineage>
        <taxon>Eukaryota</taxon>
        <taxon>Fungi</taxon>
        <taxon>Fungi incertae sedis</taxon>
        <taxon>Chytridiomycota</taxon>
        <taxon>Chytridiomycota incertae sedis</taxon>
        <taxon>Chytridiomycetes</taxon>
        <taxon>Spizellomycetales</taxon>
        <taxon>Powellomycetaceae</taxon>
        <taxon>Powellomyces</taxon>
    </lineage>
</organism>
<protein>
    <submittedName>
        <fullName evidence="3">Uncharacterized protein</fullName>
    </submittedName>
</protein>
<feature type="chain" id="PRO_5021295150" evidence="2">
    <location>
        <begin position="22"/>
        <end position="236"/>
    </location>
</feature>
<dbReference type="Proteomes" id="UP000318582">
    <property type="component" value="Unassembled WGS sequence"/>
</dbReference>
<sequence>MTPLTTTLLSLLPFLLTPVHGFDPTPLPTPLTANSTHTLPALACTVFTYTLPANTSLSLSVAISPPLLALGYTTATDAVCSDPDTAAEGSGYGLLLDTTTAPVRAVYSLANVTRERCWTRDVTLRVFAATAFAGAYEKEGSEDIKTLTVGAIQTAPTGNRTCTVVPAAAGSTPGGTAPTSAGAGAAAPGTTPTWSLLPPPPGTQVLGSSGAVGSVKRVVGRWMAAVGAAVGGLAFL</sequence>
<keyword evidence="2" id="KW-0732">Signal</keyword>
<name>A0A507DWC1_9FUNG</name>
<feature type="region of interest" description="Disordered" evidence="1">
    <location>
        <begin position="171"/>
        <end position="192"/>
    </location>
</feature>